<reference evidence="2" key="1">
    <citation type="submission" date="2017-06" db="EMBL/GenBank/DDBJ databases">
        <title>Complete genome sequence of Capnocytophaga sp. KCOM 1579 (=ChDC OS43) isolated from a human refractory periapical abscess lesion.</title>
        <authorList>
            <person name="Kook J.-K."/>
            <person name="Park S.-N."/>
            <person name="Lim Y.K."/>
            <person name="Roh H."/>
        </authorList>
    </citation>
    <scope>NUCLEOTIDE SEQUENCE [LARGE SCALE GENOMIC DNA]</scope>
    <source>
        <strain evidence="2">ChDC OS43</strain>
    </source>
</reference>
<dbReference type="AlphaFoldDB" id="A0A1Z4BNZ3"/>
<dbReference type="RefSeq" id="WP_088594029.1">
    <property type="nucleotide sequence ID" value="NZ_CP022022.1"/>
</dbReference>
<name>A0A1Z4BNZ3_9FLAO</name>
<dbReference type="EMBL" id="CP022022">
    <property type="protein sequence ID" value="ASF42953.1"/>
    <property type="molecule type" value="Genomic_DNA"/>
</dbReference>
<gene>
    <name evidence="1" type="ORF">CBG49_07635</name>
</gene>
<dbReference type="Proteomes" id="UP000197007">
    <property type="component" value="Chromosome"/>
</dbReference>
<evidence type="ECO:0000313" key="2">
    <source>
        <dbReference type="Proteomes" id="UP000197007"/>
    </source>
</evidence>
<accession>A0A1Z4BNZ3</accession>
<keyword evidence="2" id="KW-1185">Reference proteome</keyword>
<proteinExistence type="predicted"/>
<organism evidence="1 2">
    <name type="scientific">Capnocytophaga endodontalis</name>
    <dbReference type="NCBI Taxonomy" id="2708117"/>
    <lineage>
        <taxon>Bacteria</taxon>
        <taxon>Pseudomonadati</taxon>
        <taxon>Bacteroidota</taxon>
        <taxon>Flavobacteriia</taxon>
        <taxon>Flavobacteriales</taxon>
        <taxon>Flavobacteriaceae</taxon>
        <taxon>Capnocytophaga</taxon>
    </lineage>
</organism>
<sequence>MTETHNAIAGVPPYERGFHVMGYLKEVPPLRIITDELMVVSTLEELPQVLTREETYIYIPASLLLENSTQQDFIRELPFNDKLRILVDSPANSFEMIAFLRQLRAIAKIPISCWVYSITDYLYALIAQTDDLITKNKELALPENQLLIANSLVTKTIDPFYL</sequence>
<dbReference type="KEGG" id="capn:CBG49_07635"/>
<protein>
    <submittedName>
        <fullName evidence="1">Uncharacterized protein</fullName>
    </submittedName>
</protein>
<evidence type="ECO:0000313" key="1">
    <source>
        <dbReference type="EMBL" id="ASF42953.1"/>
    </source>
</evidence>